<dbReference type="AlphaFoldDB" id="A0A7G5MR34"/>
<reference evidence="2 3" key="1">
    <citation type="submission" date="2019-04" db="EMBL/GenBank/DDBJ databases">
        <authorList>
            <person name="Schori C."/>
            <person name="Ahrens C."/>
        </authorList>
    </citation>
    <scope>NUCLEOTIDE SEQUENCE [LARGE SCALE GENOMIC DNA]</scope>
    <source>
        <strain evidence="2 3">DSM 2950</strain>
    </source>
</reference>
<dbReference type="CDD" id="cd00093">
    <property type="entry name" value="HTH_XRE"/>
    <property type="match status" value="1"/>
</dbReference>
<accession>A0A7G5MR34</accession>
<evidence type="ECO:0000313" key="2">
    <source>
        <dbReference type="EMBL" id="QMW77077.1"/>
    </source>
</evidence>
<dbReference type="GO" id="GO:0003677">
    <property type="term" value="F:DNA binding"/>
    <property type="evidence" value="ECO:0007669"/>
    <property type="project" value="InterPro"/>
</dbReference>
<dbReference type="SMART" id="SM00530">
    <property type="entry name" value="HTH_XRE"/>
    <property type="match status" value="1"/>
</dbReference>
<dbReference type="RefSeq" id="WP_026647721.1">
    <property type="nucleotide sequence ID" value="NZ_CP039126.1"/>
</dbReference>
<proteinExistence type="predicted"/>
<dbReference type="InterPro" id="IPR001387">
    <property type="entry name" value="Cro/C1-type_HTH"/>
</dbReference>
<evidence type="ECO:0000313" key="3">
    <source>
        <dbReference type="Proteomes" id="UP000515789"/>
    </source>
</evidence>
<name>A0A7G5MR34_9FIRM</name>
<dbReference type="EMBL" id="CP039126">
    <property type="protein sequence ID" value="QMW77077.1"/>
    <property type="molecule type" value="Genomic_DNA"/>
</dbReference>
<dbReference type="GeneID" id="75052203"/>
<dbReference type="Gene3D" id="1.10.260.40">
    <property type="entry name" value="lambda repressor-like DNA-binding domains"/>
    <property type="match status" value="1"/>
</dbReference>
<dbReference type="InterPro" id="IPR010982">
    <property type="entry name" value="Lambda_DNA-bd_dom_sf"/>
</dbReference>
<dbReference type="Proteomes" id="UP000515789">
    <property type="component" value="Chromosome"/>
</dbReference>
<dbReference type="SUPFAM" id="SSF47413">
    <property type="entry name" value="lambda repressor-like DNA-binding domains"/>
    <property type="match status" value="1"/>
</dbReference>
<dbReference type="PROSITE" id="PS50943">
    <property type="entry name" value="HTH_CROC1"/>
    <property type="match status" value="1"/>
</dbReference>
<sequence length="64" mass="7180">MKILLKEIMYSKNLTVRQVSILTGVSHSTVSDICNGAMPHMDTLEKLAKGLNVRITDLFESPYK</sequence>
<protein>
    <submittedName>
        <fullName evidence="2">XRE family transcriptional regulator</fullName>
    </submittedName>
</protein>
<organism evidence="2 3">
    <name type="scientific">Blautia producta</name>
    <dbReference type="NCBI Taxonomy" id="33035"/>
    <lineage>
        <taxon>Bacteria</taxon>
        <taxon>Bacillati</taxon>
        <taxon>Bacillota</taxon>
        <taxon>Clostridia</taxon>
        <taxon>Lachnospirales</taxon>
        <taxon>Lachnospiraceae</taxon>
        <taxon>Blautia</taxon>
    </lineage>
</organism>
<gene>
    <name evidence="2" type="ORF">E5259_05370</name>
</gene>
<feature type="domain" description="HTH cro/C1-type" evidence="1">
    <location>
        <begin position="5"/>
        <end position="58"/>
    </location>
</feature>
<dbReference type="Pfam" id="PF01381">
    <property type="entry name" value="HTH_3"/>
    <property type="match status" value="1"/>
</dbReference>
<evidence type="ECO:0000259" key="1">
    <source>
        <dbReference type="PROSITE" id="PS50943"/>
    </source>
</evidence>